<dbReference type="AlphaFoldDB" id="A0A3B1ANU5"/>
<reference evidence="1" key="1">
    <citation type="submission" date="2018-06" db="EMBL/GenBank/DDBJ databases">
        <authorList>
            <person name="Zhirakovskaya E."/>
        </authorList>
    </citation>
    <scope>NUCLEOTIDE SEQUENCE</scope>
</reference>
<dbReference type="EMBL" id="UOFS01000049">
    <property type="protein sequence ID" value="VAX01633.1"/>
    <property type="molecule type" value="Genomic_DNA"/>
</dbReference>
<evidence type="ECO:0000313" key="1">
    <source>
        <dbReference type="EMBL" id="VAX01633.1"/>
    </source>
</evidence>
<sequence>MALTMNSAYGKWKELRDELNKKIASMMSTGKDWKKYENIWLAFNLGKLKRPGSNAELANFVMNVFGSEIDDAMGNVVKGKWARRVEMFGKAADNLKYVDLALSGYTAATSTAQLSKTYSEQKTNKSVLKETIEQYAQDTKYTDAAGEYHIPARVGLQYIESSCRATVLNELKFESELINAINSYVDVALAVCAVIPATAPLLAFYATVKTVYEIGKAPVDMVVNGYYLMDRLFYHSVAADLKKMQKKQSDHHNVAIANLFLLREDMSENISNQYLESYRIRAHAIHGLYGLMTRAAMDVLTKEGIEDFTPEQKVKEYKKLCESKYHLASYIQNFLLNDVWSYNHNSWVPINMDTWWTYASNLKNPKFEVGSEKLNYFGVDSKTLKLFRIKKREAKKELNDYGFFAGIRYLYHEVGSGLPDIQKADFQRYFPIHFMSSGNFEEFSKQYENIRVELDHNSIAYSAMYYREWNEKKDSDWKLMKDKWLPSKYWFDSVSAISPLTQVRVLVVLQKDLQFPYPISLQVNRIDFNDINGPVYSGFCRKLTSKDILAVDKQAQQYKDGYHGYVFYPFYQLENVSIPGIKPLAGEFAMLYGLGHGVDVYYRNGHLTDMEYRLVVILAKRDSTQQSVKINKDHDYFTLTVNEQKEYDFKDNKGKLVTPKPRYEKAFIDYDFLKARGQQMVYSEILKNPHITCLMRLINKEGTTPYFGINQAFDLEHIALNNDRFEDIEMQMQAKNMFLKIKNFDWNSSVEFMFVVTCPEISINKESENLAKSKKEKIGWRAIPFKIEMGSYRPILANYTGPTLNSTLHYLGEWSYDKFDKKEYASYEIFKPLVKQFEDIQYKGTKSEQDDSYKYLQKRTLSRYKDAQSYIDNEIKDSSKQKKIYDGLKWNYFVRRHIPKAHVFAAHVKLSYESLRGKTIHGLRPFGDMPDKGEFFDFVFNSASTAANAGISNDMVSGASITAQNFTQFRVLFSAPTDYTGKDTAPWILADPNNKSRDVPVGMVFKSEVKDWIENRSTVLVHPYTKKKI</sequence>
<name>A0A3B1ANU5_9ZZZZ</name>
<proteinExistence type="predicted"/>
<accession>A0A3B1ANU5</accession>
<organism evidence="1">
    <name type="scientific">hydrothermal vent metagenome</name>
    <dbReference type="NCBI Taxonomy" id="652676"/>
    <lineage>
        <taxon>unclassified sequences</taxon>
        <taxon>metagenomes</taxon>
        <taxon>ecological metagenomes</taxon>
    </lineage>
</organism>
<protein>
    <submittedName>
        <fullName evidence="1">Uncharacterized protein</fullName>
    </submittedName>
</protein>
<gene>
    <name evidence="1" type="ORF">MNBD_GAMMA22-2042</name>
</gene>